<reference evidence="1" key="3">
    <citation type="submission" date="2023-10" db="EMBL/GenBank/DDBJ databases">
        <authorList>
            <person name="Picardeau M."/>
            <person name="Thibeaux R."/>
        </authorList>
    </citation>
    <scope>NUCLEOTIDE SEQUENCE</scope>
    <source>
        <strain evidence="1">ATI7-C-A5</strain>
    </source>
</reference>
<name>A0A2N0BA49_9LEPT</name>
<reference evidence="2" key="1">
    <citation type="submission" date="2017-07" db="EMBL/GenBank/DDBJ databases">
        <title>Leptospira spp. isolated from tropical soils.</title>
        <authorList>
            <person name="Thibeaux R."/>
            <person name="Iraola G."/>
            <person name="Ferres I."/>
            <person name="Bierque E."/>
            <person name="Girault D."/>
            <person name="Soupe-Gilbert M.-E."/>
            <person name="Picardeau M."/>
            <person name="Goarant C."/>
        </authorList>
    </citation>
    <scope>NUCLEOTIDE SEQUENCE [LARGE SCALE GENOMIC DNA]</scope>
    <source>
        <strain evidence="2">ATI7-C-A5</strain>
    </source>
</reference>
<dbReference type="Gene3D" id="3.40.1350.140">
    <property type="entry name" value="MepB-like"/>
    <property type="match status" value="1"/>
</dbReference>
<evidence type="ECO:0000313" key="3">
    <source>
        <dbReference type="Proteomes" id="UP000232122"/>
    </source>
</evidence>
<dbReference type="AlphaFoldDB" id="A0A2N0BA49"/>
<dbReference type="Pfam" id="PF08877">
    <property type="entry name" value="MepB-like"/>
    <property type="match status" value="1"/>
</dbReference>
<keyword evidence="3" id="KW-1185">Reference proteome</keyword>
<dbReference type="EMBL" id="NPEF01000063">
    <property type="protein sequence ID" value="PJZ93419.1"/>
    <property type="molecule type" value="Genomic_DNA"/>
</dbReference>
<reference evidence="1 3" key="2">
    <citation type="journal article" date="2018" name="Microb. Genom.">
        <title>Deciphering the unexplored Leptospira diversity from soils uncovers genomic evolution to virulence.</title>
        <authorList>
            <person name="Thibeaux R."/>
            <person name="Iraola G."/>
            <person name="Ferres I."/>
            <person name="Bierque E."/>
            <person name="Girault D."/>
            <person name="Soupe-Gilbert M.E."/>
            <person name="Picardeau M."/>
            <person name="Goarant C."/>
        </authorList>
    </citation>
    <scope>NUCLEOTIDE SEQUENCE [LARGE SCALE GENOMIC DNA]</scope>
    <source>
        <strain evidence="1 3">ATI7-C-A5</strain>
    </source>
</reference>
<organism evidence="2">
    <name type="scientific">Leptospira ellisii</name>
    <dbReference type="NCBI Taxonomy" id="2023197"/>
    <lineage>
        <taxon>Bacteria</taxon>
        <taxon>Pseudomonadati</taxon>
        <taxon>Spirochaetota</taxon>
        <taxon>Spirochaetia</taxon>
        <taxon>Leptospirales</taxon>
        <taxon>Leptospiraceae</taxon>
        <taxon>Leptospira</taxon>
    </lineage>
</organism>
<evidence type="ECO:0000313" key="1">
    <source>
        <dbReference type="EMBL" id="MDV6235175.1"/>
    </source>
</evidence>
<dbReference type="InterPro" id="IPR011235">
    <property type="entry name" value="MepB-like"/>
</dbReference>
<proteinExistence type="predicted"/>
<accession>A0A2N0BA49</accession>
<dbReference type="PIRSF" id="PIRSF032285">
    <property type="entry name" value="UCP032285"/>
    <property type="match status" value="1"/>
</dbReference>
<protein>
    <submittedName>
        <fullName evidence="1">MepB family protein</fullName>
    </submittedName>
    <submittedName>
        <fullName evidence="2">MepB protein</fullName>
    </submittedName>
</protein>
<gene>
    <name evidence="1" type="ORF">CH379_005985</name>
    <name evidence="2" type="ORF">CH379_07900</name>
</gene>
<dbReference type="OrthoDB" id="4954833at2"/>
<evidence type="ECO:0000313" key="2">
    <source>
        <dbReference type="EMBL" id="PJZ93419.1"/>
    </source>
</evidence>
<comment type="caution">
    <text evidence="2">The sequence shown here is derived from an EMBL/GenBank/DDBJ whole genome shotgun (WGS) entry which is preliminary data.</text>
</comment>
<sequence length="177" mass="20462">MQKKRSVSNALPPSLREINSLFSKNCGLEIEDYRIEKESSDYNAAFFSLDGQRIVFRSAKITPKKIGMFVTLWKRNKNGITIPFHKSDPVDLIVVEVKKSDRIGHFLFNKKILMDQGIISSVKEGKRGFRIYPPWETTANRQAAASQIWQSLCFFEHKRPNTDDRTRLKELTGLNVR</sequence>
<dbReference type="Proteomes" id="UP000232122">
    <property type="component" value="Unassembled WGS sequence"/>
</dbReference>
<dbReference type="InterPro" id="IPR038231">
    <property type="entry name" value="MepB-like_sf"/>
</dbReference>
<dbReference type="EMBL" id="NPEF02000005">
    <property type="protein sequence ID" value="MDV6235175.1"/>
    <property type="molecule type" value="Genomic_DNA"/>
</dbReference>
<dbReference type="RefSeq" id="WP_100764902.1">
    <property type="nucleotide sequence ID" value="NZ_NPEF02000005.1"/>
</dbReference>